<dbReference type="Proteomes" id="UP000539075">
    <property type="component" value="Unassembled WGS sequence"/>
</dbReference>
<sequence>MPTEITQHHGIKATTPSSNDGEVLVVQNGSTSNLEAALTAIGNTGFGNKPIKISVITLEINQP</sequence>
<organism evidence="2 3">
    <name type="scientific">Desulfovibrio intestinalis</name>
    <dbReference type="NCBI Taxonomy" id="58621"/>
    <lineage>
        <taxon>Bacteria</taxon>
        <taxon>Pseudomonadati</taxon>
        <taxon>Thermodesulfobacteriota</taxon>
        <taxon>Desulfovibrionia</taxon>
        <taxon>Desulfovibrionales</taxon>
        <taxon>Desulfovibrionaceae</taxon>
        <taxon>Desulfovibrio</taxon>
    </lineage>
</organism>
<dbReference type="RefSeq" id="WP_183722007.1">
    <property type="nucleotide sequence ID" value="NZ_JACHGO010000009.1"/>
</dbReference>
<name>A0A7W8C301_9BACT</name>
<accession>A0A7W8C301</accession>
<evidence type="ECO:0000313" key="2">
    <source>
        <dbReference type="EMBL" id="MBB5144638.1"/>
    </source>
</evidence>
<feature type="region of interest" description="Disordered" evidence="1">
    <location>
        <begin position="1"/>
        <end position="21"/>
    </location>
</feature>
<comment type="caution">
    <text evidence="2">The sequence shown here is derived from an EMBL/GenBank/DDBJ whole genome shotgun (WGS) entry which is preliminary data.</text>
</comment>
<reference evidence="2 3" key="1">
    <citation type="submission" date="2020-08" db="EMBL/GenBank/DDBJ databases">
        <title>Genomic Encyclopedia of Type Strains, Phase IV (KMG-IV): sequencing the most valuable type-strain genomes for metagenomic binning, comparative biology and taxonomic classification.</title>
        <authorList>
            <person name="Goeker M."/>
        </authorList>
    </citation>
    <scope>NUCLEOTIDE SEQUENCE [LARGE SCALE GENOMIC DNA]</scope>
    <source>
        <strain evidence="2 3">DSM 11275</strain>
    </source>
</reference>
<evidence type="ECO:0000256" key="1">
    <source>
        <dbReference type="SAM" id="MobiDB-lite"/>
    </source>
</evidence>
<proteinExistence type="predicted"/>
<dbReference type="EMBL" id="JACHGO010000009">
    <property type="protein sequence ID" value="MBB5144638.1"/>
    <property type="molecule type" value="Genomic_DNA"/>
</dbReference>
<gene>
    <name evidence="2" type="ORF">HNQ38_002754</name>
</gene>
<protein>
    <submittedName>
        <fullName evidence="2">Uncharacterized protein</fullName>
    </submittedName>
</protein>
<evidence type="ECO:0000313" key="3">
    <source>
        <dbReference type="Proteomes" id="UP000539075"/>
    </source>
</evidence>
<dbReference type="AlphaFoldDB" id="A0A7W8C301"/>
<keyword evidence="3" id="KW-1185">Reference proteome</keyword>